<evidence type="ECO:0000256" key="13">
    <source>
        <dbReference type="PIRSR" id="PIRSR602401-1"/>
    </source>
</evidence>
<evidence type="ECO:0000256" key="1">
    <source>
        <dbReference type="ARBA" id="ARBA00001971"/>
    </source>
</evidence>
<evidence type="ECO:0000256" key="10">
    <source>
        <dbReference type="ARBA" id="ARBA00023004"/>
    </source>
</evidence>
<accession>A0A5N5QQE8</accession>
<dbReference type="OrthoDB" id="2789670at2759"/>
<keyword evidence="7 13" id="KW-0479">Metal-binding</keyword>
<keyword evidence="9 14" id="KW-0560">Oxidoreductase</keyword>
<gene>
    <name evidence="15" type="ORF">CTheo_2750</name>
</gene>
<keyword evidence="16" id="KW-1185">Reference proteome</keyword>
<proteinExistence type="inferred from homology"/>
<name>A0A5N5QQE8_9AGAM</name>
<comment type="caution">
    <text evidence="15">The sequence shown here is derived from an EMBL/GenBank/DDBJ whole genome shotgun (WGS) entry which is preliminary data.</text>
</comment>
<dbReference type="Proteomes" id="UP000383932">
    <property type="component" value="Unassembled WGS sequence"/>
</dbReference>
<dbReference type="GO" id="GO:0004497">
    <property type="term" value="F:monooxygenase activity"/>
    <property type="evidence" value="ECO:0007669"/>
    <property type="project" value="UniProtKB-KW"/>
</dbReference>
<evidence type="ECO:0000256" key="8">
    <source>
        <dbReference type="ARBA" id="ARBA00022989"/>
    </source>
</evidence>
<comment type="pathway">
    <text evidence="3">Secondary metabolite biosynthesis.</text>
</comment>
<sequence>MGMPTHAHLFHIGPCKDGDLYFNNIATALTARRPPICSRARVSEPNFPPMNTNYAVPVVIGSTVVWLAVKAMSIGKRDADLPPGPPTVPLLGNLHEFPKTEAHLKLTEWARIYGGIYSAMVLTDVSAVKELMDKRSQSTVDRPPNHMADLVAGGMNMVLARYTEDWRTLRRAAHAILTPQACAGHLPIQRAEASQLLHDILTTPEKFYMHIRRYSSSVILSVLFGKRAPRFETKEVTDFFNAQHSWEEVLEPGAHPPMDLIPILKKVPESLASWKTLCKKTRKLQRDLYFGLLEETEQRVANHQENNCFMEQILARQEEFGMSRELVGYLGGVLLEGGSDTTSSFLQTLVLGLTAFPDVQKRAQAEIDSVIGSDHAPGPDDFNNLPYIQAIIKECHRWRPVAPLAIPHGTIQEEIYRGYRIPAGATIFVNNWGMFHDPDVYERPQDFWPDRFMQNEFGTKPGVDNSDRRNNMAFGSGRRFCPGVHLANNSLMLNAMNLIWAFNFGPAVDPDTGKDLPVDIYDYAKGILTCPNPFKCTITPRSAHHAEIIEHDFAAAGPAFEPFERDLREEDRAYISTQRK</sequence>
<dbReference type="Gene3D" id="1.10.630.10">
    <property type="entry name" value="Cytochrome P450"/>
    <property type="match status" value="1"/>
</dbReference>
<dbReference type="PRINTS" id="PR00385">
    <property type="entry name" value="P450"/>
</dbReference>
<comment type="similarity">
    <text evidence="4 14">Belongs to the cytochrome P450 family.</text>
</comment>
<dbReference type="GO" id="GO:0020037">
    <property type="term" value="F:heme binding"/>
    <property type="evidence" value="ECO:0007669"/>
    <property type="project" value="InterPro"/>
</dbReference>
<keyword evidence="11 14" id="KW-0503">Monooxygenase</keyword>
<evidence type="ECO:0000256" key="11">
    <source>
        <dbReference type="ARBA" id="ARBA00023033"/>
    </source>
</evidence>
<dbReference type="EMBL" id="SSOP01000030">
    <property type="protein sequence ID" value="KAB5593781.1"/>
    <property type="molecule type" value="Genomic_DNA"/>
</dbReference>
<keyword evidence="10 13" id="KW-0408">Iron</keyword>
<dbReference type="PANTHER" id="PTHR46300:SF2">
    <property type="entry name" value="CYTOCHROME P450 MONOOXYGENASE ALNH-RELATED"/>
    <property type="match status" value="1"/>
</dbReference>
<evidence type="ECO:0000256" key="12">
    <source>
        <dbReference type="ARBA" id="ARBA00023136"/>
    </source>
</evidence>
<dbReference type="AlphaFoldDB" id="A0A5N5QQE8"/>
<evidence type="ECO:0000256" key="14">
    <source>
        <dbReference type="RuleBase" id="RU000461"/>
    </source>
</evidence>
<dbReference type="InterPro" id="IPR036396">
    <property type="entry name" value="Cyt_P450_sf"/>
</dbReference>
<keyword evidence="5 13" id="KW-0349">Heme</keyword>
<dbReference type="InterPro" id="IPR001128">
    <property type="entry name" value="Cyt_P450"/>
</dbReference>
<evidence type="ECO:0000256" key="3">
    <source>
        <dbReference type="ARBA" id="ARBA00005179"/>
    </source>
</evidence>
<dbReference type="PRINTS" id="PR00463">
    <property type="entry name" value="EP450I"/>
</dbReference>
<dbReference type="PANTHER" id="PTHR46300">
    <property type="entry name" value="P450, PUTATIVE (EUROFUNG)-RELATED-RELATED"/>
    <property type="match status" value="1"/>
</dbReference>
<evidence type="ECO:0000256" key="6">
    <source>
        <dbReference type="ARBA" id="ARBA00022692"/>
    </source>
</evidence>
<evidence type="ECO:0000313" key="16">
    <source>
        <dbReference type="Proteomes" id="UP000383932"/>
    </source>
</evidence>
<evidence type="ECO:0000256" key="4">
    <source>
        <dbReference type="ARBA" id="ARBA00010617"/>
    </source>
</evidence>
<keyword evidence="6" id="KW-0812">Transmembrane</keyword>
<comment type="cofactor">
    <cofactor evidence="1 13">
        <name>heme</name>
        <dbReference type="ChEBI" id="CHEBI:30413"/>
    </cofactor>
</comment>
<evidence type="ECO:0000313" key="15">
    <source>
        <dbReference type="EMBL" id="KAB5593781.1"/>
    </source>
</evidence>
<feature type="binding site" description="axial binding residue" evidence="13">
    <location>
        <position position="481"/>
    </location>
    <ligand>
        <name>heme</name>
        <dbReference type="ChEBI" id="CHEBI:30413"/>
    </ligand>
    <ligandPart>
        <name>Fe</name>
        <dbReference type="ChEBI" id="CHEBI:18248"/>
    </ligandPart>
</feature>
<comment type="subcellular location">
    <subcellularLocation>
        <location evidence="2">Membrane</location>
    </subcellularLocation>
</comment>
<dbReference type="InterPro" id="IPR017972">
    <property type="entry name" value="Cyt_P450_CS"/>
</dbReference>
<evidence type="ECO:0000256" key="7">
    <source>
        <dbReference type="ARBA" id="ARBA00022723"/>
    </source>
</evidence>
<dbReference type="InterPro" id="IPR002401">
    <property type="entry name" value="Cyt_P450_E_grp-I"/>
</dbReference>
<evidence type="ECO:0000256" key="9">
    <source>
        <dbReference type="ARBA" id="ARBA00023002"/>
    </source>
</evidence>
<dbReference type="CDD" id="cd11065">
    <property type="entry name" value="CYP64-like"/>
    <property type="match status" value="1"/>
</dbReference>
<reference evidence="15 16" key="1">
    <citation type="journal article" date="2019" name="Fungal Biol. Biotechnol.">
        <title>Draft genome sequence of fastidious pathogen Ceratobasidium theobromae, which causes vascular-streak dieback in Theobroma cacao.</title>
        <authorList>
            <person name="Ali S.S."/>
            <person name="Asman A."/>
            <person name="Shao J."/>
            <person name="Firmansyah A.P."/>
            <person name="Susilo A.W."/>
            <person name="Rosmana A."/>
            <person name="McMahon P."/>
            <person name="Junaid M."/>
            <person name="Guest D."/>
            <person name="Kheng T.Y."/>
            <person name="Meinhardt L.W."/>
            <person name="Bailey B.A."/>
        </authorList>
    </citation>
    <scope>NUCLEOTIDE SEQUENCE [LARGE SCALE GENOMIC DNA]</scope>
    <source>
        <strain evidence="15 16">CT2</strain>
    </source>
</reference>
<dbReference type="GO" id="GO:0016020">
    <property type="term" value="C:membrane"/>
    <property type="evidence" value="ECO:0007669"/>
    <property type="project" value="UniProtKB-SubCell"/>
</dbReference>
<evidence type="ECO:0000256" key="2">
    <source>
        <dbReference type="ARBA" id="ARBA00004370"/>
    </source>
</evidence>
<dbReference type="Pfam" id="PF00067">
    <property type="entry name" value="p450"/>
    <property type="match status" value="1"/>
</dbReference>
<organism evidence="15 16">
    <name type="scientific">Ceratobasidium theobromae</name>
    <dbReference type="NCBI Taxonomy" id="1582974"/>
    <lineage>
        <taxon>Eukaryota</taxon>
        <taxon>Fungi</taxon>
        <taxon>Dikarya</taxon>
        <taxon>Basidiomycota</taxon>
        <taxon>Agaricomycotina</taxon>
        <taxon>Agaricomycetes</taxon>
        <taxon>Cantharellales</taxon>
        <taxon>Ceratobasidiaceae</taxon>
        <taxon>Ceratobasidium</taxon>
    </lineage>
</organism>
<dbReference type="InterPro" id="IPR050364">
    <property type="entry name" value="Cytochrome_P450_fung"/>
</dbReference>
<dbReference type="SUPFAM" id="SSF48264">
    <property type="entry name" value="Cytochrome P450"/>
    <property type="match status" value="1"/>
</dbReference>
<evidence type="ECO:0000256" key="5">
    <source>
        <dbReference type="ARBA" id="ARBA00022617"/>
    </source>
</evidence>
<protein>
    <submittedName>
        <fullName evidence="15">O-methylsterigmatocystin oxidoreductase</fullName>
    </submittedName>
</protein>
<dbReference type="PROSITE" id="PS00086">
    <property type="entry name" value="CYTOCHROME_P450"/>
    <property type="match status" value="1"/>
</dbReference>
<keyword evidence="12" id="KW-0472">Membrane</keyword>
<keyword evidence="8" id="KW-1133">Transmembrane helix</keyword>
<dbReference type="GO" id="GO:0005506">
    <property type="term" value="F:iron ion binding"/>
    <property type="evidence" value="ECO:0007669"/>
    <property type="project" value="InterPro"/>
</dbReference>
<dbReference type="GO" id="GO:0016705">
    <property type="term" value="F:oxidoreductase activity, acting on paired donors, with incorporation or reduction of molecular oxygen"/>
    <property type="evidence" value="ECO:0007669"/>
    <property type="project" value="InterPro"/>
</dbReference>